<dbReference type="PANTHER" id="PTHR45527">
    <property type="entry name" value="NONRIBOSOMAL PEPTIDE SYNTHETASE"/>
    <property type="match status" value="1"/>
</dbReference>
<comment type="cofactor">
    <cofactor evidence="1">
        <name>pantetheine 4'-phosphate</name>
        <dbReference type="ChEBI" id="CHEBI:47942"/>
    </cofactor>
</comment>
<dbReference type="GO" id="GO:0008610">
    <property type="term" value="P:lipid biosynthetic process"/>
    <property type="evidence" value="ECO:0007669"/>
    <property type="project" value="UniProtKB-ARBA"/>
</dbReference>
<evidence type="ECO:0000256" key="5">
    <source>
        <dbReference type="ARBA" id="ARBA00022737"/>
    </source>
</evidence>
<dbReference type="Gene3D" id="3.30.300.30">
    <property type="match status" value="2"/>
</dbReference>
<dbReference type="PANTHER" id="PTHR45527:SF1">
    <property type="entry name" value="FATTY ACID SYNTHASE"/>
    <property type="match status" value="1"/>
</dbReference>
<keyword evidence="3" id="KW-0596">Phosphopantetheine</keyword>
<name>A0A1J0F5W3_BACAM</name>
<feature type="domain" description="Carrier" evidence="7">
    <location>
        <begin position="1993"/>
        <end position="2067"/>
    </location>
</feature>
<dbReference type="InterPro" id="IPR020459">
    <property type="entry name" value="AMP-binding"/>
</dbReference>
<dbReference type="InterPro" id="IPR000873">
    <property type="entry name" value="AMP-dep_synth/lig_dom"/>
</dbReference>
<dbReference type="Gene3D" id="3.30.559.10">
    <property type="entry name" value="Chloramphenicol acetyltransferase-like domain"/>
    <property type="match status" value="3"/>
</dbReference>
<sequence length="2558" mass="286834">MKNTVYSLTHAQRRVWFTELLEPGTSICNLAACVKFRGDIDFDVLRHALDFSISQNDSLRFQLTEGDGSEPQLYLAGHRPISLETVDFTHTDNSERGAWIDTQTRVPFKLFHSPLYQFTLLVMSDEEVWLYSKFHHIIMDGISLNLLGNQLIDIYQKIMRGEDLAEHHRPSYLSYMEKEQQYLQSSRFQKDRSFWTETYRTVPEHLSLAERTSHLRQSTAASRDTITLSHSLEQSIRRFCKENNISIISLFMASLYICISRLTAKKDIAIGTYYGNRGSRLEKDMLGMFVSTLPIRMTADPDAEFLSFVRSVGKEQLSVMRHQKYPYNLFVNELRQVHHDLQNIIGISMQYQPLAWHQAEGFDYETAMFFSGHTANELSILIKERTDTGLIELNFDYQSALFTETSIKRIQTHLLTIVENAVRNPNRLIRHIDMADEKEKKRVLSAFNRTETAEPPAPTLHGLFTRRAALSPHRPALRFPGGMLTYAELDQYTDRLAVQLRQKGVRKESMIGVLAERSPEMVISVLAVLKAGGAYVPLDPEYPEDRLRYMLDDCGACLLLQQSGLSVPGFSGETLEVSLSALTGEAETGAVSDEADADSLAYIIYTSGSTGTPKGVAVEHRQAAAFLSGMQGQFPLTEEDIIVLKSSFSFDASIWQLFWWTMSGASVYLLPAGWEKDPVRMIEAFSSEKVTTAHFIPAMVNSFLDALETEPAETRTRLGRTLTRVFAGGEALSPLTAARFADLLPETMLIHGYGPTEATVDAAFYVCDRKRDSGRTRLPIGKPVPGARLYVLDGGGTVQPAGVAGELYIAGTGVARGYLNRPELTAERFLDDPFYPGERMYQTGDIARWTEDGLVEWLGRSDGQVKVRGYRIEPGEIEAAIRRIDGIREAAVTARTEHGETALYAYIEGRKSDDVRAELAARLPAYMMPAQFIEMSEWPVTPSGKLDRRALPAPGGAADRQAYTAPRNVTEMKLCALWEEVLKNGPVGIRDHFFERGGHSLKATALVSRIAKEFGVQVPLQDIFARPTVEELASVIQDLEESPYEAIQPAQTQDTYPVSSAQKRMYVLQQLEDGGVGYNMPAVLELTGPLDRSRLEETFRQLVERHESLRTSFETGPDGEPVQRIHDSVPFQLDEAESADAFVRPFCLEEAPLFRAALVKESDEHHLLLTDMHHIISDGVSVNTLIKEFGELYAGRSLAPMRLQYKDYAVWQRSFQQKEGYQRQKAYWLKRLEGELPVLELPADKPRPAVRSFAGGSVSCTLDADTASGLHRIARDHGSTLYMVLLAAYNTLLARLSGQEDIIVGSPIAGRPHKDLEPILGMFVNTLAIRTEPKGDKRFTDYLAEVRQAALEAYEHQDYPFEELVECLGVQRDTSRNPLFDAMLVVQNMEHEELLLDGLHIQPADVSRPVSKFDVTLQASEGGGQIHFLFEYAASLFRKETMQRWASHFMTMLEHIVREPETSIQAISMLTAPERDRILSDFNGMADKQLPEKTVHELFITQARKTPDAAALISGETLVTYKELDEWSNKIARALQKRQIGPDAAVGIVIPRSPEQVAAVFGVWKAGGAYVPIDPEYPEERKQYIISDSGTALLLTVHGAIDQVPDHFKGEVLALEDIQEQDASPVQPLSAPEDLAYIIYTSGTTGRPKGVMVEHRSVSKTLQWRSGFYDLNEKDTVLQLFSFSFDGFVTSMFTPLISGAKAAVPAEDEARDILAIKHYLASYRITHMIIVPVLYRTLLDVLEPGDAESLRIVTLAGEAVDQNIISRSLSVCPQTELANEYGPTENSVATTAARHIEQSENITIGRPIEHSHVYILNEDHPQPIGVTGELCISGSGLARGYRNLPKQTAQAFVQDPFHKNRRMYRTGDLAKWLPDGTLQYIGRMDEQVKIRGYRVELKEIESALTGIKGVKEAAVTALSASAGQAELCAYIVTEEGTESETVQQALRNEMPAYMVPAFFETLEALPVTPNGKLDRRALPEPRKKAHTGRAFTEPESDLEKELSAIWSEVLGTENIAADQSFFELGGDSIKALQVSARLHQAGKQIAVKDIFSRPTIRELAPYVRTERQPVSQAPAEGEVKWSPVHKWFFTQDMKEANHFNQSVMLTRTNSIDEEALRKTLKVITVHHDALRLVCKKDEEKGLLLFNRPADLADEQLYNLTILETEGDEHEKERFIKRRVAELQRNMDLENGPLVQAGLLRSEAEDYLFLTVHHLAVDGISWRILLEDLASAYEQAASGQEIKLPPKTMSFKTYTEQLADYAESRQLLQQAEYWREIEHYETESLPYEQAGLSQTPAKKRNTVSFTLTESETDALLKGVHSAYNTDTQDVLLASAVLALQKWSPRHALKIALEGHGRQSEQAGADISRTVGWFTSIYPVLVRSGAYEPLEEYEIRTLKTVKDTLRRIPDKGNGYGVLKYLTPPKLAGMTFGKAPEISFNYLGQFDAPGGNPAETEQPDAFQFSPLGGGDDVTDTWKREQSLEISAIAAKGRMTVSISYETERFRQGTIERLSESCRYYLLKLSEHCLSKTDTEKTVSDFDDRELTEEALQDIADLLSFH</sequence>
<dbReference type="SMART" id="SM00823">
    <property type="entry name" value="PKS_PP"/>
    <property type="match status" value="2"/>
</dbReference>
<evidence type="ECO:0000256" key="3">
    <source>
        <dbReference type="ARBA" id="ARBA00022450"/>
    </source>
</evidence>
<dbReference type="InterPro" id="IPR020806">
    <property type="entry name" value="PKS_PP-bd"/>
</dbReference>
<dbReference type="InterPro" id="IPR045851">
    <property type="entry name" value="AMP-bd_C_sf"/>
</dbReference>
<dbReference type="CDD" id="cd05930">
    <property type="entry name" value="A_NRPS"/>
    <property type="match status" value="2"/>
</dbReference>
<dbReference type="PRINTS" id="PR00154">
    <property type="entry name" value="AMPBINDING"/>
</dbReference>
<dbReference type="GO" id="GO:0017000">
    <property type="term" value="P:antibiotic biosynthetic process"/>
    <property type="evidence" value="ECO:0007669"/>
    <property type="project" value="UniProtKB-KW"/>
</dbReference>
<dbReference type="SUPFAM" id="SSF56801">
    <property type="entry name" value="Acetyl-CoA synthetase-like"/>
    <property type="match status" value="2"/>
</dbReference>
<dbReference type="SUPFAM" id="SSF52777">
    <property type="entry name" value="CoA-dependent acyltransferases"/>
    <property type="match status" value="6"/>
</dbReference>
<dbReference type="FunFam" id="3.40.50.980:FF:000002">
    <property type="entry name" value="Enterobactin synthetase component F"/>
    <property type="match status" value="1"/>
</dbReference>
<dbReference type="FunFam" id="3.30.300.30:FF:000010">
    <property type="entry name" value="Enterobactin synthetase component F"/>
    <property type="match status" value="1"/>
</dbReference>
<proteinExistence type="inferred from homology"/>
<dbReference type="InterPro" id="IPR001242">
    <property type="entry name" value="Condensation_dom"/>
</dbReference>
<dbReference type="CDD" id="cd19534">
    <property type="entry name" value="E_NRPS"/>
    <property type="match status" value="1"/>
</dbReference>
<dbReference type="FunFam" id="3.40.50.12780:FF:000012">
    <property type="entry name" value="Non-ribosomal peptide synthetase"/>
    <property type="match status" value="2"/>
</dbReference>
<dbReference type="PROSITE" id="PS00455">
    <property type="entry name" value="AMP_BINDING"/>
    <property type="match status" value="2"/>
</dbReference>
<feature type="domain" description="Carrier" evidence="7">
    <location>
        <begin position="965"/>
        <end position="1040"/>
    </location>
</feature>
<dbReference type="NCBIfam" id="TIGR01733">
    <property type="entry name" value="AA-adenyl-dom"/>
    <property type="match status" value="2"/>
</dbReference>
<dbReference type="GO" id="GO:0005829">
    <property type="term" value="C:cytosol"/>
    <property type="evidence" value="ECO:0007669"/>
    <property type="project" value="TreeGrafter"/>
</dbReference>
<dbReference type="InterPro" id="IPR020845">
    <property type="entry name" value="AMP-binding_CS"/>
</dbReference>
<dbReference type="InterPro" id="IPR025110">
    <property type="entry name" value="AMP-bd_C"/>
</dbReference>
<dbReference type="InterPro" id="IPR010060">
    <property type="entry name" value="NRPS_synth"/>
</dbReference>
<dbReference type="InterPro" id="IPR023213">
    <property type="entry name" value="CAT-like_dom_sf"/>
</dbReference>
<evidence type="ECO:0000256" key="6">
    <source>
        <dbReference type="ARBA" id="ARBA00023194"/>
    </source>
</evidence>
<dbReference type="InterPro" id="IPR009081">
    <property type="entry name" value="PP-bd_ACP"/>
</dbReference>
<dbReference type="GO" id="GO:0044550">
    <property type="term" value="P:secondary metabolite biosynthetic process"/>
    <property type="evidence" value="ECO:0007669"/>
    <property type="project" value="UniProtKB-ARBA"/>
</dbReference>
<protein>
    <submittedName>
        <fullName evidence="8">FenD</fullName>
    </submittedName>
</protein>
<dbReference type="PROSITE" id="PS50075">
    <property type="entry name" value="CARRIER"/>
    <property type="match status" value="2"/>
</dbReference>
<dbReference type="Pfam" id="PF00668">
    <property type="entry name" value="Condensation"/>
    <property type="match status" value="3"/>
</dbReference>
<dbReference type="Gene3D" id="3.40.50.980">
    <property type="match status" value="4"/>
</dbReference>
<organism evidence="8">
    <name type="scientific">Bacillus amyloliquefaciens</name>
    <name type="common">Bacillus velezensis</name>
    <dbReference type="NCBI Taxonomy" id="1390"/>
    <lineage>
        <taxon>Bacteria</taxon>
        <taxon>Bacillati</taxon>
        <taxon>Bacillota</taxon>
        <taxon>Bacilli</taxon>
        <taxon>Bacillales</taxon>
        <taxon>Bacillaceae</taxon>
        <taxon>Bacillus</taxon>
        <taxon>Bacillus amyloliquefaciens group</taxon>
    </lineage>
</organism>
<dbReference type="InterPro" id="IPR036736">
    <property type="entry name" value="ACP-like_sf"/>
</dbReference>
<dbReference type="NCBIfam" id="TIGR01720">
    <property type="entry name" value="NRPS-para261"/>
    <property type="match status" value="1"/>
</dbReference>
<keyword evidence="5" id="KW-0677">Repeat</keyword>
<dbReference type="Gene3D" id="1.10.1200.10">
    <property type="entry name" value="ACP-like"/>
    <property type="match status" value="2"/>
</dbReference>
<evidence type="ECO:0000256" key="2">
    <source>
        <dbReference type="ARBA" id="ARBA00006432"/>
    </source>
</evidence>
<dbReference type="Gene3D" id="2.30.38.10">
    <property type="entry name" value="Luciferase, Domain 3"/>
    <property type="match status" value="2"/>
</dbReference>
<dbReference type="Pfam" id="PF00550">
    <property type="entry name" value="PP-binding"/>
    <property type="match status" value="2"/>
</dbReference>
<dbReference type="PROSITE" id="PS00012">
    <property type="entry name" value="PHOSPHOPANTETHEINE"/>
    <property type="match status" value="1"/>
</dbReference>
<dbReference type="InterPro" id="IPR006162">
    <property type="entry name" value="Ppantetheine_attach_site"/>
</dbReference>
<dbReference type="SUPFAM" id="SSF47336">
    <property type="entry name" value="ACP-like"/>
    <property type="match status" value="2"/>
</dbReference>
<keyword evidence="4" id="KW-0597">Phosphoprotein</keyword>
<evidence type="ECO:0000313" key="8">
    <source>
        <dbReference type="EMBL" id="APC23838.1"/>
    </source>
</evidence>
<dbReference type="GO" id="GO:0003824">
    <property type="term" value="F:catalytic activity"/>
    <property type="evidence" value="ECO:0007669"/>
    <property type="project" value="InterPro"/>
</dbReference>
<dbReference type="Gene3D" id="3.30.559.30">
    <property type="entry name" value="Nonribosomal peptide synthetase, condensation domain"/>
    <property type="match status" value="3"/>
</dbReference>
<dbReference type="FunFam" id="2.30.38.10:FF:000001">
    <property type="entry name" value="Non-ribosomal peptide synthetase PvdI"/>
    <property type="match status" value="1"/>
</dbReference>
<dbReference type="CDD" id="cd19531">
    <property type="entry name" value="LCL_NRPS-like"/>
    <property type="match status" value="1"/>
</dbReference>
<dbReference type="NCBIfam" id="NF003417">
    <property type="entry name" value="PRK04813.1"/>
    <property type="match status" value="2"/>
</dbReference>
<dbReference type="EMBL" id="KY051734">
    <property type="protein sequence ID" value="APC23838.1"/>
    <property type="molecule type" value="Genomic_DNA"/>
</dbReference>
<dbReference type="FunFam" id="3.40.50.980:FF:000001">
    <property type="entry name" value="Non-ribosomal peptide synthetase"/>
    <property type="match status" value="2"/>
</dbReference>
<comment type="similarity">
    <text evidence="2">Belongs to the ATP-dependent AMP-binding enzyme family.</text>
</comment>
<evidence type="ECO:0000256" key="1">
    <source>
        <dbReference type="ARBA" id="ARBA00001957"/>
    </source>
</evidence>
<dbReference type="FunFam" id="1.10.1200.10:FF:000005">
    <property type="entry name" value="Nonribosomal peptide synthetase 1"/>
    <property type="match status" value="2"/>
</dbReference>
<dbReference type="GO" id="GO:0031177">
    <property type="term" value="F:phosphopantetheine binding"/>
    <property type="evidence" value="ECO:0007669"/>
    <property type="project" value="InterPro"/>
</dbReference>
<reference evidence="8" key="1">
    <citation type="submission" date="2016-10" db="EMBL/GenBank/DDBJ databases">
        <title>Bacillus amyloliquefaciens SYBC H47 gene analysis.</title>
        <authorList>
            <person name="Li X."/>
        </authorList>
    </citation>
    <scope>NUCLEOTIDE SEQUENCE</scope>
    <source>
        <strain evidence="8">SYBC H47</strain>
    </source>
</reference>
<dbReference type="InterPro" id="IPR010071">
    <property type="entry name" value="AA_adenyl_dom"/>
</dbReference>
<evidence type="ECO:0000256" key="4">
    <source>
        <dbReference type="ARBA" id="ARBA00022553"/>
    </source>
</evidence>
<accession>A0A1J0F5W3</accession>
<dbReference type="Pfam" id="PF13193">
    <property type="entry name" value="AMP-binding_C"/>
    <property type="match status" value="2"/>
</dbReference>
<dbReference type="GO" id="GO:0043041">
    <property type="term" value="P:amino acid activation for nonribosomal peptide biosynthetic process"/>
    <property type="evidence" value="ECO:0007669"/>
    <property type="project" value="TreeGrafter"/>
</dbReference>
<keyword evidence="6" id="KW-0045">Antibiotic biosynthesis</keyword>
<dbReference type="Pfam" id="PF00501">
    <property type="entry name" value="AMP-binding"/>
    <property type="match status" value="2"/>
</dbReference>
<evidence type="ECO:0000259" key="7">
    <source>
        <dbReference type="PROSITE" id="PS50075"/>
    </source>
</evidence>